<dbReference type="Pfam" id="PF10205">
    <property type="entry name" value="KLRAQ"/>
    <property type="match status" value="1"/>
</dbReference>
<feature type="compositionally biased region" description="Low complexity" evidence="10">
    <location>
        <begin position="134"/>
        <end position="144"/>
    </location>
</feature>
<accession>M7B670</accession>
<feature type="coiled-coil region" evidence="9">
    <location>
        <begin position="176"/>
        <end position="242"/>
    </location>
</feature>
<sequence length="795" mass="90010">MAAGAELPGKYQKLAQEYSKVLGVRHHDADTLPLSRYSPDASTDTGTVVRETASSYSYLRAQNQVLKKGVVDEQANSASLKEQLKMKDQSLRKLQQEMDSLTFRNQQLAKRVELLQDELALSEVKGKKNKKSGESSSQLSQEQKSVFDEDLQKKIEENERLHIQFFEADEQHKRLEAELKNRLEILETDAAQHQAVVDGLTRKYIDTIEKLQNDKTKLEIKSQTLEREAKECRFRAEECQQQLKNLHADLGMRLDDSLCIINEKVPFNDTRSSQYNALNIPLHNRRCQLKLRDIAGQALAFIQDLVAALLNFHTYMEQRVQIFPIDSATDTISPLNQKFSQYLHENASYVRPLEEGMLHLFESITEDTVTVLAWIFVMQYLWHLRICTCKTKPHACPLCSLSSFSPYSCEDLISCPIGLEEECESSLCTAALRARNLELHNDMKKITAVFEKLHVYISLIVLPSVKPEGLLRTNYSSVFTHIAAGLHGFHNVMKEISKHYSQKAALEYELPTATQKLITTNDCILSSVVALTSGAGKIASFFSNNLDHFTASLSYGPKGGTEFMSPLSAECMLQYKKKAVAYMKSLKKPCSDSVPYEEALANRRVLLSSTESREGLAQQVQQSLEKIAKLEQEKEHWMLEAQLAKIKLEKENQKLKSSLSGQLIEPMPENSVLLNAAEQEKEEAIKKTSREPVKRMSLIGMLTMTTDNKEALDKSREDLIKNHYMARIVELTSLLQLADSKSVHFHAECRALAKRLSLAEKSKESLVEEMKLASQSISRLQASEMLAKQFDGHTP</sequence>
<protein>
    <recommendedName>
        <fullName evidence="2">Protein phosphatase 1 regulatory subunit 21</fullName>
    </recommendedName>
    <alternativeName>
        <fullName evidence="7">Coiled-coil domain-containing protein 128</fullName>
    </alternativeName>
    <alternativeName>
        <fullName evidence="8">Ferry endosomal RAB5 effector complex subunit 2</fullName>
    </alternativeName>
    <alternativeName>
        <fullName evidence="6">KLRAQ motif-containing protein 1</fullName>
    </alternativeName>
</protein>
<keyword evidence="3" id="KW-0967">Endosome</keyword>
<proteinExistence type="predicted"/>
<dbReference type="InterPro" id="IPR019348">
    <property type="entry name" value="PPP1R21_six_helix"/>
</dbReference>
<dbReference type="InterPro" id="IPR040024">
    <property type="entry name" value="PPP1R21"/>
</dbReference>
<dbReference type="Proteomes" id="UP000031443">
    <property type="component" value="Unassembled WGS sequence"/>
</dbReference>
<dbReference type="GO" id="GO:0016020">
    <property type="term" value="C:membrane"/>
    <property type="evidence" value="ECO:0007669"/>
    <property type="project" value="TreeGrafter"/>
</dbReference>
<feature type="coiled-coil region" evidence="9">
    <location>
        <begin position="77"/>
        <end position="125"/>
    </location>
</feature>
<evidence type="ECO:0000256" key="3">
    <source>
        <dbReference type="ARBA" id="ARBA00022753"/>
    </source>
</evidence>
<dbReference type="Pfam" id="PF21636">
    <property type="entry name" value="PPP1R21_C"/>
    <property type="match status" value="1"/>
</dbReference>
<dbReference type="AlphaFoldDB" id="M7B670"/>
<evidence type="ECO:0000259" key="11">
    <source>
        <dbReference type="SMART" id="SM01254"/>
    </source>
</evidence>
<dbReference type="EMBL" id="KB547240">
    <property type="protein sequence ID" value="EMP31040.1"/>
    <property type="molecule type" value="Genomic_DNA"/>
</dbReference>
<feature type="coiled-coil region" evidence="9">
    <location>
        <begin position="613"/>
        <end position="658"/>
    </location>
</feature>
<keyword evidence="4" id="KW-0694">RNA-binding</keyword>
<dbReference type="SMART" id="SM01254">
    <property type="entry name" value="KLRAQ"/>
    <property type="match status" value="1"/>
</dbReference>
<evidence type="ECO:0000256" key="1">
    <source>
        <dbReference type="ARBA" id="ARBA00004412"/>
    </source>
</evidence>
<evidence type="ECO:0000313" key="13">
    <source>
        <dbReference type="Proteomes" id="UP000031443"/>
    </source>
</evidence>
<dbReference type="GO" id="GO:0003723">
    <property type="term" value="F:RNA binding"/>
    <property type="evidence" value="ECO:0007669"/>
    <property type="project" value="UniProtKB-KW"/>
</dbReference>
<dbReference type="eggNOG" id="KOG4421">
    <property type="taxonomic scope" value="Eukaryota"/>
</dbReference>
<feature type="coiled-coil region" evidence="9">
    <location>
        <begin position="749"/>
        <end position="783"/>
    </location>
</feature>
<dbReference type="PANTHER" id="PTHR21448">
    <property type="entry name" value="SMOOTH MUSCLE MYOSIN HEAVY CHAIN-RELATED"/>
    <property type="match status" value="1"/>
</dbReference>
<dbReference type="InterPro" id="IPR049372">
    <property type="entry name" value="PPP1R21_C"/>
</dbReference>
<reference evidence="13" key="1">
    <citation type="journal article" date="2013" name="Nat. Genet.">
        <title>The draft genomes of soft-shell turtle and green sea turtle yield insights into the development and evolution of the turtle-specific body plan.</title>
        <authorList>
            <person name="Wang Z."/>
            <person name="Pascual-Anaya J."/>
            <person name="Zadissa A."/>
            <person name="Li W."/>
            <person name="Niimura Y."/>
            <person name="Huang Z."/>
            <person name="Li C."/>
            <person name="White S."/>
            <person name="Xiong Z."/>
            <person name="Fang D."/>
            <person name="Wang B."/>
            <person name="Ming Y."/>
            <person name="Chen Y."/>
            <person name="Zheng Y."/>
            <person name="Kuraku S."/>
            <person name="Pignatelli M."/>
            <person name="Herrero J."/>
            <person name="Beal K."/>
            <person name="Nozawa M."/>
            <person name="Li Q."/>
            <person name="Wang J."/>
            <person name="Zhang H."/>
            <person name="Yu L."/>
            <person name="Shigenobu S."/>
            <person name="Wang J."/>
            <person name="Liu J."/>
            <person name="Flicek P."/>
            <person name="Searle S."/>
            <person name="Wang J."/>
            <person name="Kuratani S."/>
            <person name="Yin Y."/>
            <person name="Aken B."/>
            <person name="Zhang G."/>
            <person name="Irie N."/>
        </authorList>
    </citation>
    <scope>NUCLEOTIDE SEQUENCE [LARGE SCALE GENOMIC DNA]</scope>
</reference>
<evidence type="ECO:0000313" key="12">
    <source>
        <dbReference type="EMBL" id="EMP31040.1"/>
    </source>
</evidence>
<gene>
    <name evidence="12" type="ORF">UY3_11827</name>
</gene>
<evidence type="ECO:0000256" key="5">
    <source>
        <dbReference type="ARBA" id="ARBA00023054"/>
    </source>
</evidence>
<evidence type="ECO:0000256" key="10">
    <source>
        <dbReference type="SAM" id="MobiDB-lite"/>
    </source>
</evidence>
<evidence type="ECO:0000256" key="2">
    <source>
        <dbReference type="ARBA" id="ARBA00020102"/>
    </source>
</evidence>
<feature type="region of interest" description="Disordered" evidence="10">
    <location>
        <begin position="125"/>
        <end position="144"/>
    </location>
</feature>
<keyword evidence="13" id="KW-1185">Reference proteome</keyword>
<dbReference type="Pfam" id="PF10212">
    <property type="entry name" value="PPP1R21_helical"/>
    <property type="match status" value="1"/>
</dbReference>
<organism evidence="12 13">
    <name type="scientific">Chelonia mydas</name>
    <name type="common">Green sea-turtle</name>
    <name type="synonym">Chelonia agassizi</name>
    <dbReference type="NCBI Taxonomy" id="8469"/>
    <lineage>
        <taxon>Eukaryota</taxon>
        <taxon>Metazoa</taxon>
        <taxon>Chordata</taxon>
        <taxon>Craniata</taxon>
        <taxon>Vertebrata</taxon>
        <taxon>Euteleostomi</taxon>
        <taxon>Archelosauria</taxon>
        <taxon>Testudinata</taxon>
        <taxon>Testudines</taxon>
        <taxon>Cryptodira</taxon>
        <taxon>Durocryptodira</taxon>
        <taxon>Americhelydia</taxon>
        <taxon>Chelonioidea</taxon>
        <taxon>Cheloniidae</taxon>
        <taxon>Chelonia</taxon>
    </lineage>
</organism>
<comment type="subcellular location">
    <subcellularLocation>
        <location evidence="1">Early endosome</location>
    </subcellularLocation>
</comment>
<feature type="domain" description="Protein phosphatase 1 regulatory subunit 21 N-terminal" evidence="11">
    <location>
        <begin position="50"/>
        <end position="151"/>
    </location>
</feature>
<evidence type="ECO:0000256" key="6">
    <source>
        <dbReference type="ARBA" id="ARBA00031361"/>
    </source>
</evidence>
<dbReference type="PANTHER" id="PTHR21448:SF0">
    <property type="entry name" value="PROTEIN PHOSPHATASE 1 REGULATORY SUBUNIT 21"/>
    <property type="match status" value="1"/>
</dbReference>
<dbReference type="STRING" id="8469.M7B670"/>
<evidence type="ECO:0000256" key="8">
    <source>
        <dbReference type="ARBA" id="ARBA00044824"/>
    </source>
</evidence>
<evidence type="ECO:0000256" key="9">
    <source>
        <dbReference type="SAM" id="Coils"/>
    </source>
</evidence>
<evidence type="ECO:0000256" key="4">
    <source>
        <dbReference type="ARBA" id="ARBA00022884"/>
    </source>
</evidence>
<dbReference type="InterPro" id="IPR019343">
    <property type="entry name" value="PPP1R21_N"/>
</dbReference>
<dbReference type="GO" id="GO:0005769">
    <property type="term" value="C:early endosome"/>
    <property type="evidence" value="ECO:0007669"/>
    <property type="project" value="UniProtKB-SubCell"/>
</dbReference>
<name>M7B670_CHEMY</name>
<evidence type="ECO:0000256" key="7">
    <source>
        <dbReference type="ARBA" id="ARBA00031617"/>
    </source>
</evidence>
<keyword evidence="5 9" id="KW-0175">Coiled coil</keyword>